<dbReference type="EMBL" id="WTVN01000033">
    <property type="protein sequence ID" value="NMG45621.1"/>
    <property type="molecule type" value="Genomic_DNA"/>
</dbReference>
<proteinExistence type="predicted"/>
<name>A0ABX1Q5I0_9RHOO</name>
<comment type="caution">
    <text evidence="1">The sequence shown here is derived from an EMBL/GenBank/DDBJ whole genome shotgun (WGS) entry which is preliminary data.</text>
</comment>
<accession>A0ABX1Q5I0</accession>
<sequence>MMKETHPTPCCLLALAVLFGIGGNNTFAAIALATPPDSFTPIATIGPVFAGTASAPRGPRR</sequence>
<keyword evidence="2" id="KW-1185">Reference proteome</keyword>
<evidence type="ECO:0000313" key="1">
    <source>
        <dbReference type="EMBL" id="NMG45621.1"/>
    </source>
</evidence>
<organism evidence="1 2">
    <name type="scientific">Aromatoleum toluvorans</name>
    <dbReference type="NCBI Taxonomy" id="92002"/>
    <lineage>
        <taxon>Bacteria</taxon>
        <taxon>Pseudomonadati</taxon>
        <taxon>Pseudomonadota</taxon>
        <taxon>Betaproteobacteria</taxon>
        <taxon>Rhodocyclales</taxon>
        <taxon>Rhodocyclaceae</taxon>
        <taxon>Aromatoleum</taxon>
    </lineage>
</organism>
<protein>
    <submittedName>
        <fullName evidence="1">Uncharacterized protein</fullName>
    </submittedName>
</protein>
<evidence type="ECO:0000313" key="2">
    <source>
        <dbReference type="Proteomes" id="UP000623795"/>
    </source>
</evidence>
<dbReference type="Proteomes" id="UP000623795">
    <property type="component" value="Unassembled WGS sequence"/>
</dbReference>
<reference evidence="1 2" key="1">
    <citation type="submission" date="2019-12" db="EMBL/GenBank/DDBJ databases">
        <title>Comparative genomics gives insights into the taxonomy of the Azoarcus-Aromatoleum group and reveals separate origins of nif in the plant-associated Azoarcus and non-plant-associated Aromatoleum sub-groups.</title>
        <authorList>
            <person name="Lafos M."/>
            <person name="Maluk M."/>
            <person name="Batista M."/>
            <person name="Junghare M."/>
            <person name="Carmona M."/>
            <person name="Faoro H."/>
            <person name="Cruz L.M."/>
            <person name="Battistoni F."/>
            <person name="De Souza E."/>
            <person name="Pedrosa F."/>
            <person name="Chen W.-M."/>
            <person name="Poole P.S."/>
            <person name="Dixon R.A."/>
            <person name="James E.K."/>
        </authorList>
    </citation>
    <scope>NUCLEOTIDE SEQUENCE [LARGE SCALE GENOMIC DNA]</scope>
    <source>
        <strain evidence="1 2">Td21</strain>
    </source>
</reference>
<gene>
    <name evidence="1" type="ORF">GPA22_18045</name>
</gene>